<evidence type="ECO:0000313" key="2">
    <source>
        <dbReference type="Proteomes" id="UP000790347"/>
    </source>
</evidence>
<evidence type="ECO:0000313" key="1">
    <source>
        <dbReference type="EMBL" id="KAH9521392.1"/>
    </source>
</evidence>
<comment type="caution">
    <text evidence="1">The sequence shown here is derived from an EMBL/GenBank/DDBJ whole genome shotgun (WGS) entry which is preliminary data.</text>
</comment>
<gene>
    <name evidence="1" type="ORF">DERF_005054</name>
</gene>
<organism evidence="1 2">
    <name type="scientific">Dermatophagoides farinae</name>
    <name type="common">American house dust mite</name>
    <dbReference type="NCBI Taxonomy" id="6954"/>
    <lineage>
        <taxon>Eukaryota</taxon>
        <taxon>Metazoa</taxon>
        <taxon>Ecdysozoa</taxon>
        <taxon>Arthropoda</taxon>
        <taxon>Chelicerata</taxon>
        <taxon>Arachnida</taxon>
        <taxon>Acari</taxon>
        <taxon>Acariformes</taxon>
        <taxon>Sarcoptiformes</taxon>
        <taxon>Astigmata</taxon>
        <taxon>Psoroptidia</taxon>
        <taxon>Analgoidea</taxon>
        <taxon>Pyroglyphidae</taxon>
        <taxon>Dermatophagoidinae</taxon>
        <taxon>Dermatophagoides</taxon>
    </lineage>
</organism>
<proteinExistence type="predicted"/>
<protein>
    <submittedName>
        <fullName evidence="1">Uncharacterized protein</fullName>
    </submittedName>
</protein>
<dbReference type="Proteomes" id="UP000790347">
    <property type="component" value="Unassembled WGS sequence"/>
</dbReference>
<reference evidence="1" key="1">
    <citation type="submission" date="2013-05" db="EMBL/GenBank/DDBJ databases">
        <authorList>
            <person name="Yim A.K.Y."/>
            <person name="Chan T.F."/>
            <person name="Ji K.M."/>
            <person name="Liu X.Y."/>
            <person name="Zhou J.W."/>
            <person name="Li R.Q."/>
            <person name="Yang K.Y."/>
            <person name="Li J."/>
            <person name="Li M."/>
            <person name="Law P.T.W."/>
            <person name="Wu Y.L."/>
            <person name="Cai Z.L."/>
            <person name="Qin H."/>
            <person name="Bao Y."/>
            <person name="Leung R.K.K."/>
            <person name="Ng P.K.S."/>
            <person name="Zou J."/>
            <person name="Zhong X.J."/>
            <person name="Ran P.X."/>
            <person name="Zhong N.S."/>
            <person name="Liu Z.G."/>
            <person name="Tsui S.K.W."/>
        </authorList>
    </citation>
    <scope>NUCLEOTIDE SEQUENCE</scope>
    <source>
        <strain evidence="1">Derf</strain>
        <tissue evidence="1">Whole organism</tissue>
    </source>
</reference>
<accession>A0A922I2P3</accession>
<keyword evidence="2" id="KW-1185">Reference proteome</keyword>
<reference evidence="1" key="2">
    <citation type="journal article" date="2022" name="Res Sq">
        <title>Comparative Genomics Reveals Insights into the Divergent Evolution of Astigmatic Mites and Household Pest Adaptations.</title>
        <authorList>
            <person name="Xiong Q."/>
            <person name="Wan A.T.-Y."/>
            <person name="Liu X.-Y."/>
            <person name="Fung C.S.-H."/>
            <person name="Xiao X."/>
            <person name="Malainual N."/>
            <person name="Hou J."/>
            <person name="Wang L."/>
            <person name="Wang M."/>
            <person name="Yang K."/>
            <person name="Cui Y."/>
            <person name="Leung E."/>
            <person name="Nong W."/>
            <person name="Shin S.-K."/>
            <person name="Au S."/>
            <person name="Jeong K.Y."/>
            <person name="Chew F.T."/>
            <person name="Hui J."/>
            <person name="Leung T.F."/>
            <person name="Tungtrongchitr A."/>
            <person name="Zhong N."/>
            <person name="Liu Z."/>
            <person name="Tsui S."/>
        </authorList>
    </citation>
    <scope>NUCLEOTIDE SEQUENCE</scope>
    <source>
        <strain evidence="1">Derf</strain>
        <tissue evidence="1">Whole organism</tissue>
    </source>
</reference>
<name>A0A922I2P3_DERFA</name>
<sequence>MIIASYYHVVKKLTWSAKVRSLCEVRRLFATYGIKCWLVGVSSPPDVALYNGCRVSSHDLCRCSQHPISVAFERDRTQVSFAIWVGTCFLIRFYSNGYMPRSFLLLGQSAKSLCISVSMDMTGCVFPTISSISMVKSIHNNVDVAFDAKEF</sequence>
<dbReference type="AlphaFoldDB" id="A0A922I2P3"/>
<dbReference type="EMBL" id="ASGP02000002">
    <property type="protein sequence ID" value="KAH9521392.1"/>
    <property type="molecule type" value="Genomic_DNA"/>
</dbReference>